<keyword evidence="5" id="KW-1185">Reference proteome</keyword>
<evidence type="ECO:0000313" key="4">
    <source>
        <dbReference type="EMBL" id="MCC4620811.1"/>
    </source>
</evidence>
<reference evidence="4 5" key="1">
    <citation type="submission" date="2021-10" db="EMBL/GenBank/DDBJ databases">
        <title>Genome sequencing of Xanthomonas strains from NCPPB.</title>
        <authorList>
            <person name="Hussein R."/>
            <person name="Harrison J."/>
            <person name="Studholme D.J."/>
            <person name="Vicente J."/>
            <person name="Grant M."/>
        </authorList>
    </citation>
    <scope>NUCLEOTIDE SEQUENCE [LARGE SCALE GENOMIC DNA]</scope>
    <source>
        <strain evidence="4 5">NCPPB 101</strain>
    </source>
</reference>
<accession>A0ABS8HHI9</accession>
<sequence>MDQHIKASAVQRRLSWSVGLLIAAAVPAAAQHTGHASSLAGLRAGPGEEYRRVGEAGAGNTLTVYGCLNNGRWCDVRAPDARGWMPAQVIALDRSNLARVVPRIAFSLDPYWDAHYRGREWTVESERALWRNHAPESSPDLEVLAPGEGSAQSGEPSIARRVKQETRENTERTNRERAEIDAARTAQRKRERARMECRSRQRAAEQQVTKESNGQPVGIGALREDCDRLQE</sequence>
<organism evidence="4 5">
    <name type="scientific">Xanthomonas cassavae CFBP 4642</name>
    <dbReference type="NCBI Taxonomy" id="1219375"/>
    <lineage>
        <taxon>Bacteria</taxon>
        <taxon>Pseudomonadati</taxon>
        <taxon>Pseudomonadota</taxon>
        <taxon>Gammaproteobacteria</taxon>
        <taxon>Lysobacterales</taxon>
        <taxon>Lysobacteraceae</taxon>
        <taxon>Xanthomonas</taxon>
    </lineage>
</organism>
<feature type="chain" id="PRO_5045367400" evidence="2">
    <location>
        <begin position="31"/>
        <end position="231"/>
    </location>
</feature>
<feature type="region of interest" description="Disordered" evidence="1">
    <location>
        <begin position="137"/>
        <end position="231"/>
    </location>
</feature>
<feature type="compositionally biased region" description="Basic and acidic residues" evidence="1">
    <location>
        <begin position="222"/>
        <end position="231"/>
    </location>
</feature>
<evidence type="ECO:0000313" key="5">
    <source>
        <dbReference type="Proteomes" id="UP001199206"/>
    </source>
</evidence>
<feature type="compositionally biased region" description="Basic and acidic residues" evidence="1">
    <location>
        <begin position="193"/>
        <end position="203"/>
    </location>
</feature>
<feature type="compositionally biased region" description="Basic and acidic residues" evidence="1">
    <location>
        <begin position="162"/>
        <end position="182"/>
    </location>
</feature>
<dbReference type="Pfam" id="PF08239">
    <property type="entry name" value="SH3_3"/>
    <property type="match status" value="1"/>
</dbReference>
<dbReference type="Gene3D" id="2.30.30.40">
    <property type="entry name" value="SH3 Domains"/>
    <property type="match status" value="1"/>
</dbReference>
<name>A0ABS8HHI9_9XANT</name>
<dbReference type="InterPro" id="IPR003646">
    <property type="entry name" value="SH3-like_bac-type"/>
</dbReference>
<feature type="compositionally biased region" description="Polar residues" evidence="1">
    <location>
        <begin position="204"/>
        <end position="215"/>
    </location>
</feature>
<evidence type="ECO:0000259" key="3">
    <source>
        <dbReference type="Pfam" id="PF08239"/>
    </source>
</evidence>
<dbReference type="Proteomes" id="UP001199206">
    <property type="component" value="Unassembled WGS sequence"/>
</dbReference>
<keyword evidence="2" id="KW-0732">Signal</keyword>
<feature type="domain" description="SH3b" evidence="3">
    <location>
        <begin position="41"/>
        <end position="88"/>
    </location>
</feature>
<comment type="caution">
    <text evidence="4">The sequence shown here is derived from an EMBL/GenBank/DDBJ whole genome shotgun (WGS) entry which is preliminary data.</text>
</comment>
<evidence type="ECO:0000256" key="1">
    <source>
        <dbReference type="SAM" id="MobiDB-lite"/>
    </source>
</evidence>
<dbReference type="EMBL" id="JAJGQJ010000026">
    <property type="protein sequence ID" value="MCC4620811.1"/>
    <property type="molecule type" value="Genomic_DNA"/>
</dbReference>
<gene>
    <name evidence="4" type="ORF">LL965_12210</name>
</gene>
<proteinExistence type="predicted"/>
<evidence type="ECO:0000256" key="2">
    <source>
        <dbReference type="SAM" id="SignalP"/>
    </source>
</evidence>
<protein>
    <submittedName>
        <fullName evidence="4">SH3 domain-containing protein</fullName>
    </submittedName>
</protein>
<feature type="signal peptide" evidence="2">
    <location>
        <begin position="1"/>
        <end position="30"/>
    </location>
</feature>